<comment type="caution">
    <text evidence="4">The sequence shown here is derived from an EMBL/GenBank/DDBJ whole genome shotgun (WGS) entry which is preliminary data.</text>
</comment>
<gene>
    <name evidence="4" type="ORF">PVAP13_7KG048736</name>
</gene>
<evidence type="ECO:0000313" key="4">
    <source>
        <dbReference type="EMBL" id="KAG2570454.1"/>
    </source>
</evidence>
<proteinExistence type="predicted"/>
<organism evidence="4 5">
    <name type="scientific">Panicum virgatum</name>
    <name type="common">Blackwell switchgrass</name>
    <dbReference type="NCBI Taxonomy" id="38727"/>
    <lineage>
        <taxon>Eukaryota</taxon>
        <taxon>Viridiplantae</taxon>
        <taxon>Streptophyta</taxon>
        <taxon>Embryophyta</taxon>
        <taxon>Tracheophyta</taxon>
        <taxon>Spermatophyta</taxon>
        <taxon>Magnoliopsida</taxon>
        <taxon>Liliopsida</taxon>
        <taxon>Poales</taxon>
        <taxon>Poaceae</taxon>
        <taxon>PACMAD clade</taxon>
        <taxon>Panicoideae</taxon>
        <taxon>Panicodae</taxon>
        <taxon>Paniceae</taxon>
        <taxon>Panicinae</taxon>
        <taxon>Panicum</taxon>
        <taxon>Panicum sect. Hiantes</taxon>
    </lineage>
</organism>
<dbReference type="PROSITE" id="PS50966">
    <property type="entry name" value="ZF_SWIM"/>
    <property type="match status" value="1"/>
</dbReference>
<dbReference type="PANTHER" id="PTHR47482:SF24">
    <property type="entry name" value="PROTEIN FAR1-RELATED SEQUENCE"/>
    <property type="match status" value="1"/>
</dbReference>
<feature type="compositionally biased region" description="Polar residues" evidence="2">
    <location>
        <begin position="504"/>
        <end position="520"/>
    </location>
</feature>
<keyword evidence="1" id="KW-0863">Zinc-finger</keyword>
<dbReference type="GO" id="GO:0008270">
    <property type="term" value="F:zinc ion binding"/>
    <property type="evidence" value="ECO:0007669"/>
    <property type="project" value="UniProtKB-KW"/>
</dbReference>
<reference evidence="4" key="1">
    <citation type="submission" date="2020-05" db="EMBL/GenBank/DDBJ databases">
        <title>WGS assembly of Panicum virgatum.</title>
        <authorList>
            <person name="Lovell J.T."/>
            <person name="Jenkins J."/>
            <person name="Shu S."/>
            <person name="Juenger T.E."/>
            <person name="Schmutz J."/>
        </authorList>
    </citation>
    <scope>NUCLEOTIDE SEQUENCE</scope>
    <source>
        <strain evidence="4">AP13</strain>
    </source>
</reference>
<keyword evidence="5" id="KW-1185">Reference proteome</keyword>
<dbReference type="Pfam" id="PF03101">
    <property type="entry name" value="FAR1"/>
    <property type="match status" value="1"/>
</dbReference>
<dbReference type="PANTHER" id="PTHR47482">
    <property type="entry name" value="OS11G0632001 PROTEIN"/>
    <property type="match status" value="1"/>
</dbReference>
<keyword evidence="1" id="KW-0862">Zinc</keyword>
<accession>A0A8T0QJQ3</accession>
<feature type="domain" description="SWIM-type" evidence="3">
    <location>
        <begin position="369"/>
        <end position="405"/>
    </location>
</feature>
<dbReference type="Proteomes" id="UP000823388">
    <property type="component" value="Chromosome 7K"/>
</dbReference>
<evidence type="ECO:0000256" key="1">
    <source>
        <dbReference type="PROSITE-ProRule" id="PRU00325"/>
    </source>
</evidence>
<dbReference type="InterPro" id="IPR007527">
    <property type="entry name" value="Znf_SWIM"/>
</dbReference>
<name>A0A8T0QJQ3_PANVG</name>
<evidence type="ECO:0000313" key="5">
    <source>
        <dbReference type="Proteomes" id="UP000823388"/>
    </source>
</evidence>
<sequence length="527" mass="61202">MGQDPNIAPVFVPRVRQVFATKDDAYIFYRDYTRLAGFSLRTARTSKETYHWVYSREGWHEGKRGEEPNKIEKGLKRCGCPAYVKVKHNKKRGMWYFDHVQQAHNHKLEPSPRMTRYMHAHKNMEEGMCDIFNIMTRNGVPHHAALNVMADLYDGRHMWGFTEKDIKNMECKENNEHFYSDVDADPKTGVVSNIFWSHASQRAEYRDFGDVITFDTMHKTNSRRMPLAMFVGANNNLKNVTFGQALIGDESTGSFRNSRWHILRLWEFELDQLYTQHKDMKLKEKLESLINYPLGPTQLEAEVVRACKANFDKQLSRVYTRAVYQEYKKQYNNSIAFVIEPDPDPRVKNGWLVKHENGEGNFYWAQHAFRVVADKDAGEYSCECKQWEHTGLFCMHFIRAFTHLQVRRILERYILKRYTHDAKEEVTWDRHDDVRIGAQASKEQCRMSMLLPKFMRLGRARSKSDHAFEEANRKLDKITPGIEMFPRSANDESSGPAPPASGSVEQSGSAGTNSPPSSAPHNMPDEP</sequence>
<dbReference type="InterPro" id="IPR048324">
    <property type="entry name" value="ZSWIM1-3_RNaseH-like"/>
</dbReference>
<dbReference type="InterPro" id="IPR004330">
    <property type="entry name" value="FAR1_DNA_bnd_dom"/>
</dbReference>
<dbReference type="EMBL" id="CM029049">
    <property type="protein sequence ID" value="KAG2570454.1"/>
    <property type="molecule type" value="Genomic_DNA"/>
</dbReference>
<evidence type="ECO:0000259" key="3">
    <source>
        <dbReference type="PROSITE" id="PS50966"/>
    </source>
</evidence>
<dbReference type="Pfam" id="PF21056">
    <property type="entry name" value="ZSWIM1-3_RNaseH-like"/>
    <property type="match status" value="1"/>
</dbReference>
<dbReference type="AlphaFoldDB" id="A0A8T0QJQ3"/>
<keyword evidence="1" id="KW-0479">Metal-binding</keyword>
<protein>
    <recommendedName>
        <fullName evidence="3">SWIM-type domain-containing protein</fullName>
    </recommendedName>
</protein>
<evidence type="ECO:0000256" key="2">
    <source>
        <dbReference type="SAM" id="MobiDB-lite"/>
    </source>
</evidence>
<feature type="region of interest" description="Disordered" evidence="2">
    <location>
        <begin position="479"/>
        <end position="527"/>
    </location>
</feature>